<feature type="transmembrane region" description="Helical" evidence="7">
    <location>
        <begin position="602"/>
        <end position="622"/>
    </location>
</feature>
<feature type="compositionally biased region" description="Polar residues" evidence="6">
    <location>
        <begin position="376"/>
        <end position="387"/>
    </location>
</feature>
<dbReference type="SUPFAM" id="SSF103473">
    <property type="entry name" value="MFS general substrate transporter"/>
    <property type="match status" value="1"/>
</dbReference>
<sequence length="655" mass="70947">MIFLPMVGRWADGGKNPKARKLYSLYAGLGVFGTGLILMIVVSFLKMRQLDSILDTLDTPAHGVTSTLPLAPLDLTRSLVQGVTDNSTHSTAPLPYPAVSGNPPGHAPMHGSPASHDETFTERIMGYASLPAMVFISIVGFAAIDMGFDLTVSLSRALILENVPKFQHMNVLVLATVVQAFAGTTCSAIGCFDLSTFLGSAFNTDGTAALLVFFCCILLGASIIGFVLMTLASYKLNKSRLARAASFSSVKTLIPHSNSTSMFPNASSSFNANISQSEDSEMDKLKTHVSRPRDVKRKLTIGQLEHLQEESSYVPDILHTEEGDTCTKPLLLEDSLRAHYSAINAAANSTAEYNNTQGDSVNESSDAERPAEISLSAPNRATGQNSAFDNVGVSTVLNTIRQSYSMSMSQRGGLGEFHNRKLTQLREAQSKISAREREAARSKLRKRLTVLCISSFFTIGASISSSVYSSNTLNLGILHGDPTGLPGTEGRANYERGLQMGAIGNFIMYTSFMAVSLSNNRIIESIGERGQFALFHALMIVALVTVVSTRLVEVYFVFMVFCGAFRTCFLTLPFVLAHKFTQEGMSTEPVDPEQKLSHTGRVMTLIGFLIPTHYMILSILMGPLMEATGNPWVPLFYCLGSSSVSLGIFSLLFFL</sequence>
<comment type="subcellular location">
    <subcellularLocation>
        <location evidence="1">Membrane</location>
        <topology evidence="1">Multi-pass membrane protein</topology>
    </subcellularLocation>
</comment>
<evidence type="ECO:0000313" key="9">
    <source>
        <dbReference type="Proteomes" id="UP000271974"/>
    </source>
</evidence>
<feature type="transmembrane region" description="Helical" evidence="7">
    <location>
        <begin position="210"/>
        <end position="234"/>
    </location>
</feature>
<keyword evidence="3 7" id="KW-0812">Transmembrane</keyword>
<comment type="caution">
    <text evidence="8">The sequence shown here is derived from an EMBL/GenBank/DDBJ whole genome shotgun (WGS) entry which is preliminary data.</text>
</comment>
<feature type="transmembrane region" description="Helical" evidence="7">
    <location>
        <begin position="169"/>
        <end position="190"/>
    </location>
</feature>
<dbReference type="GO" id="GO:0008506">
    <property type="term" value="F:sucrose:proton symporter activity"/>
    <property type="evidence" value="ECO:0007669"/>
    <property type="project" value="TreeGrafter"/>
</dbReference>
<feature type="region of interest" description="Disordered" evidence="6">
    <location>
        <begin position="85"/>
        <end position="114"/>
    </location>
</feature>
<organism evidence="8 9">
    <name type="scientific">Elysia chlorotica</name>
    <name type="common">Eastern emerald elysia</name>
    <name type="synonym">Sea slug</name>
    <dbReference type="NCBI Taxonomy" id="188477"/>
    <lineage>
        <taxon>Eukaryota</taxon>
        <taxon>Metazoa</taxon>
        <taxon>Spiralia</taxon>
        <taxon>Lophotrochozoa</taxon>
        <taxon>Mollusca</taxon>
        <taxon>Gastropoda</taxon>
        <taxon>Heterobranchia</taxon>
        <taxon>Euthyneura</taxon>
        <taxon>Panpulmonata</taxon>
        <taxon>Sacoglossa</taxon>
        <taxon>Placobranchoidea</taxon>
        <taxon>Plakobranchidae</taxon>
        <taxon>Elysia</taxon>
    </lineage>
</organism>
<keyword evidence="4 7" id="KW-1133">Transmembrane helix</keyword>
<accession>A0A433SL87</accession>
<feature type="transmembrane region" description="Helical" evidence="7">
    <location>
        <begin position="25"/>
        <end position="45"/>
    </location>
</feature>
<feature type="compositionally biased region" description="Polar residues" evidence="6">
    <location>
        <begin position="351"/>
        <end position="364"/>
    </location>
</feature>
<evidence type="ECO:0000256" key="3">
    <source>
        <dbReference type="ARBA" id="ARBA00022692"/>
    </source>
</evidence>
<dbReference type="PANTHER" id="PTHR19432">
    <property type="entry name" value="SUGAR TRANSPORTER"/>
    <property type="match status" value="1"/>
</dbReference>
<feature type="transmembrane region" description="Helical" evidence="7">
    <location>
        <begin position="554"/>
        <end position="576"/>
    </location>
</feature>
<dbReference type="PANTHER" id="PTHR19432:SF35">
    <property type="entry name" value="SOLUTE CARRIER FAMILY 45 MEMBER 3 ISOFORM X1"/>
    <property type="match status" value="1"/>
</dbReference>
<feature type="transmembrane region" description="Helical" evidence="7">
    <location>
        <begin position="124"/>
        <end position="148"/>
    </location>
</feature>
<dbReference type="GO" id="GO:0016020">
    <property type="term" value="C:membrane"/>
    <property type="evidence" value="ECO:0007669"/>
    <property type="project" value="UniProtKB-SubCell"/>
</dbReference>
<feature type="transmembrane region" description="Helical" evidence="7">
    <location>
        <begin position="530"/>
        <end position="548"/>
    </location>
</feature>
<keyword evidence="5 7" id="KW-0472">Membrane</keyword>
<feature type="transmembrane region" description="Helical" evidence="7">
    <location>
        <begin position="448"/>
        <end position="468"/>
    </location>
</feature>
<dbReference type="AlphaFoldDB" id="A0A433SL87"/>
<evidence type="ECO:0000256" key="1">
    <source>
        <dbReference type="ARBA" id="ARBA00004141"/>
    </source>
</evidence>
<dbReference type="OrthoDB" id="6158851at2759"/>
<gene>
    <name evidence="8" type="ORF">EGW08_022334</name>
</gene>
<feature type="region of interest" description="Disordered" evidence="6">
    <location>
        <begin position="351"/>
        <end position="387"/>
    </location>
</feature>
<keyword evidence="9" id="KW-1185">Reference proteome</keyword>
<reference evidence="8 9" key="1">
    <citation type="submission" date="2019-01" db="EMBL/GenBank/DDBJ databases">
        <title>A draft genome assembly of the solar-powered sea slug Elysia chlorotica.</title>
        <authorList>
            <person name="Cai H."/>
            <person name="Li Q."/>
            <person name="Fang X."/>
            <person name="Li J."/>
            <person name="Curtis N.E."/>
            <person name="Altenburger A."/>
            <person name="Shibata T."/>
            <person name="Feng M."/>
            <person name="Maeda T."/>
            <person name="Schwartz J.A."/>
            <person name="Shigenobu S."/>
            <person name="Lundholm N."/>
            <person name="Nishiyama T."/>
            <person name="Yang H."/>
            <person name="Hasebe M."/>
            <person name="Li S."/>
            <person name="Pierce S.K."/>
            <person name="Wang J."/>
        </authorList>
    </citation>
    <scope>NUCLEOTIDE SEQUENCE [LARGE SCALE GENOMIC DNA]</scope>
    <source>
        <strain evidence="8">EC2010</strain>
        <tissue evidence="8">Whole organism of an adult</tissue>
    </source>
</reference>
<dbReference type="InterPro" id="IPR036259">
    <property type="entry name" value="MFS_trans_sf"/>
</dbReference>
<evidence type="ECO:0000256" key="7">
    <source>
        <dbReference type="SAM" id="Phobius"/>
    </source>
</evidence>
<dbReference type="Proteomes" id="UP000271974">
    <property type="component" value="Unassembled WGS sequence"/>
</dbReference>
<evidence type="ECO:0000256" key="6">
    <source>
        <dbReference type="SAM" id="MobiDB-lite"/>
    </source>
</evidence>
<dbReference type="EMBL" id="RQTK01001541">
    <property type="protein sequence ID" value="RUS69906.1"/>
    <property type="molecule type" value="Genomic_DNA"/>
</dbReference>
<keyword evidence="2" id="KW-0813">Transport</keyword>
<name>A0A433SL87_ELYCH</name>
<proteinExistence type="predicted"/>
<evidence type="ECO:0000256" key="5">
    <source>
        <dbReference type="ARBA" id="ARBA00023136"/>
    </source>
</evidence>
<protein>
    <submittedName>
        <fullName evidence="8">Uncharacterized protein</fullName>
    </submittedName>
</protein>
<feature type="transmembrane region" description="Helical" evidence="7">
    <location>
        <begin position="498"/>
        <end position="518"/>
    </location>
</feature>
<evidence type="ECO:0000256" key="4">
    <source>
        <dbReference type="ARBA" id="ARBA00022989"/>
    </source>
</evidence>
<evidence type="ECO:0000313" key="8">
    <source>
        <dbReference type="EMBL" id="RUS69906.1"/>
    </source>
</evidence>
<feature type="transmembrane region" description="Helical" evidence="7">
    <location>
        <begin position="634"/>
        <end position="654"/>
    </location>
</feature>
<evidence type="ECO:0000256" key="2">
    <source>
        <dbReference type="ARBA" id="ARBA00022448"/>
    </source>
</evidence>